<accession>A0ABM1DUT7</accession>
<dbReference type="RefSeq" id="XP_014663707.1">
    <property type="nucleotide sequence ID" value="XM_014808221.1"/>
</dbReference>
<dbReference type="RefSeq" id="XP_014663708.1">
    <property type="nucleotide sequence ID" value="XM_014808222.1"/>
</dbReference>
<dbReference type="InterPro" id="IPR018108">
    <property type="entry name" value="MCP_transmembrane"/>
</dbReference>
<comment type="similarity">
    <text evidence="2 8">Belongs to the mitochondrial carrier (TC 2.A.29) family.</text>
</comment>
<evidence type="ECO:0000313" key="10">
    <source>
        <dbReference type="RefSeq" id="XP_014663706.1"/>
    </source>
</evidence>
<dbReference type="InterPro" id="IPR002067">
    <property type="entry name" value="MCP"/>
</dbReference>
<gene>
    <name evidence="10 11 12" type="primary">LOC106806324</name>
</gene>
<dbReference type="PRINTS" id="PR00926">
    <property type="entry name" value="MITOCARRIER"/>
</dbReference>
<keyword evidence="9" id="KW-1185">Reference proteome</keyword>
<comment type="subcellular location">
    <subcellularLocation>
        <location evidence="1">Membrane</location>
        <topology evidence="1">Multi-pass membrane protein</topology>
    </subcellularLocation>
</comment>
<evidence type="ECO:0000313" key="9">
    <source>
        <dbReference type="Proteomes" id="UP000695022"/>
    </source>
</evidence>
<protein>
    <submittedName>
        <fullName evidence="10 11">Mitochondrial coenzyme A transporter SLC25A42-like</fullName>
    </submittedName>
</protein>
<organism evidence="9 12">
    <name type="scientific">Priapulus caudatus</name>
    <name type="common">Priapulid worm</name>
    <dbReference type="NCBI Taxonomy" id="37621"/>
    <lineage>
        <taxon>Eukaryota</taxon>
        <taxon>Metazoa</taxon>
        <taxon>Ecdysozoa</taxon>
        <taxon>Scalidophora</taxon>
        <taxon>Priapulida</taxon>
        <taxon>Priapulimorpha</taxon>
        <taxon>Priapulimorphida</taxon>
        <taxon>Priapulidae</taxon>
        <taxon>Priapulus</taxon>
    </lineage>
</organism>
<keyword evidence="5" id="KW-0677">Repeat</keyword>
<dbReference type="SUPFAM" id="SSF103506">
    <property type="entry name" value="Mitochondrial carrier"/>
    <property type="match status" value="1"/>
</dbReference>
<proteinExistence type="inferred from homology"/>
<evidence type="ECO:0000256" key="3">
    <source>
        <dbReference type="ARBA" id="ARBA00022448"/>
    </source>
</evidence>
<dbReference type="InterPro" id="IPR023395">
    <property type="entry name" value="MCP_dom_sf"/>
</dbReference>
<dbReference type="PROSITE" id="PS50920">
    <property type="entry name" value="SOLCAR"/>
    <property type="match status" value="3"/>
</dbReference>
<keyword evidence="3 8" id="KW-0813">Transport</keyword>
<evidence type="ECO:0000256" key="1">
    <source>
        <dbReference type="ARBA" id="ARBA00004141"/>
    </source>
</evidence>
<evidence type="ECO:0000256" key="2">
    <source>
        <dbReference type="ARBA" id="ARBA00006375"/>
    </source>
</evidence>
<dbReference type="Proteomes" id="UP000695022">
    <property type="component" value="Unplaced"/>
</dbReference>
<evidence type="ECO:0000313" key="11">
    <source>
        <dbReference type="RefSeq" id="XP_014663707.1"/>
    </source>
</evidence>
<name>A0ABM1DUT7_PRICU</name>
<evidence type="ECO:0000313" key="12">
    <source>
        <dbReference type="RefSeq" id="XP_014663708.1"/>
    </source>
</evidence>
<keyword evidence="6 7" id="KW-0472">Membrane</keyword>
<evidence type="ECO:0000256" key="6">
    <source>
        <dbReference type="ARBA" id="ARBA00023136"/>
    </source>
</evidence>
<dbReference type="RefSeq" id="XP_014663706.1">
    <property type="nucleotide sequence ID" value="XM_014808220.1"/>
</dbReference>
<evidence type="ECO:0000256" key="5">
    <source>
        <dbReference type="ARBA" id="ARBA00022737"/>
    </source>
</evidence>
<keyword evidence="4 7" id="KW-0812">Transmembrane</keyword>
<sequence length="342" mass="38213">MIMEPPSSRDDPVGHVSFLEDGILKETIVVEKLPEDTRHTKDERKMSTRHRVITSLTAGAMAGAFAKTVIAPLDRTKIYFQISNKKFSAKKAVSFLRNTWKNEGFLRLWRGNTATMVRVMPYAALQFSSHEQWKILLSTGDGAKYLSPLRRYVAGSLAGTTAVTCTYPLDLARARMAVTNAHKYKSLFSVFSKIVREEGVRTLYRGFNPTVLGVIPYAGTSFFTYETLKKFHGEYSGQPEPRPWQRLLCGACAGLCGQSASYPLDIVRRRMQTAGVSTLGHHYSTIAGTVRYVVQTEGVIGGIYKGLSMNWIKGPIAVGISFTTFDIMQSVIRRIPLFYEAR</sequence>
<feature type="repeat" description="Solcar" evidence="7">
    <location>
        <begin position="50"/>
        <end position="136"/>
    </location>
</feature>
<evidence type="ECO:0000256" key="8">
    <source>
        <dbReference type="RuleBase" id="RU000488"/>
    </source>
</evidence>
<evidence type="ECO:0000256" key="7">
    <source>
        <dbReference type="PROSITE-ProRule" id="PRU00282"/>
    </source>
</evidence>
<evidence type="ECO:0000256" key="4">
    <source>
        <dbReference type="ARBA" id="ARBA00022692"/>
    </source>
</evidence>
<dbReference type="GeneID" id="106806324"/>
<dbReference type="Pfam" id="PF00153">
    <property type="entry name" value="Mito_carr"/>
    <property type="match status" value="3"/>
</dbReference>
<reference evidence="10 11" key="1">
    <citation type="submission" date="2025-05" db="UniProtKB">
        <authorList>
            <consortium name="RefSeq"/>
        </authorList>
    </citation>
    <scope>IDENTIFICATION</scope>
</reference>
<feature type="repeat" description="Solcar" evidence="7">
    <location>
        <begin position="241"/>
        <end position="331"/>
    </location>
</feature>
<dbReference type="PANTHER" id="PTHR24089">
    <property type="entry name" value="SOLUTE CARRIER FAMILY 25"/>
    <property type="match status" value="1"/>
</dbReference>
<feature type="repeat" description="Solcar" evidence="7">
    <location>
        <begin position="146"/>
        <end position="231"/>
    </location>
</feature>
<dbReference type="Gene3D" id="1.50.40.10">
    <property type="entry name" value="Mitochondrial carrier domain"/>
    <property type="match status" value="1"/>
</dbReference>